<accession>A0A4D6MK59</accession>
<gene>
    <name evidence="1" type="ORF">DEO72_LG7g1391</name>
</gene>
<dbReference type="EMBL" id="CP039351">
    <property type="protein sequence ID" value="QCE00105.1"/>
    <property type="molecule type" value="Genomic_DNA"/>
</dbReference>
<organism evidence="1 2">
    <name type="scientific">Vigna unguiculata</name>
    <name type="common">Cowpea</name>
    <dbReference type="NCBI Taxonomy" id="3917"/>
    <lineage>
        <taxon>Eukaryota</taxon>
        <taxon>Viridiplantae</taxon>
        <taxon>Streptophyta</taxon>
        <taxon>Embryophyta</taxon>
        <taxon>Tracheophyta</taxon>
        <taxon>Spermatophyta</taxon>
        <taxon>Magnoliopsida</taxon>
        <taxon>eudicotyledons</taxon>
        <taxon>Gunneridae</taxon>
        <taxon>Pentapetalae</taxon>
        <taxon>rosids</taxon>
        <taxon>fabids</taxon>
        <taxon>Fabales</taxon>
        <taxon>Fabaceae</taxon>
        <taxon>Papilionoideae</taxon>
        <taxon>50 kb inversion clade</taxon>
        <taxon>NPAAA clade</taxon>
        <taxon>indigoferoid/millettioid clade</taxon>
        <taxon>Phaseoleae</taxon>
        <taxon>Vigna</taxon>
    </lineage>
</organism>
<keyword evidence="2" id="KW-1185">Reference proteome</keyword>
<protein>
    <submittedName>
        <fullName evidence="1">Uncharacterized protein</fullName>
    </submittedName>
</protein>
<name>A0A4D6MK59_VIGUN</name>
<dbReference type="Proteomes" id="UP000501690">
    <property type="component" value="Linkage Group LG7"/>
</dbReference>
<sequence length="203" mass="23391">MVVIIETREDLAEEIAERNLPAKARWSRILTAWLNCVPVLERGTRRSIVSLERVIVVDCHGQEGATKGFLYMYMCHFFQLHMRVPFNDFTMGIDNSWRYKDMKRDELSVADREVVDVLMRFSDKMPTKEITVIVYATSLMAQLGKKNLNLFKALHKEQAEKAKNARNADVPNLQEPLVEVHVHRGSKRKVIVPVKQGVGKDLK</sequence>
<proteinExistence type="predicted"/>
<dbReference type="AlphaFoldDB" id="A0A4D6MK59"/>
<reference evidence="1 2" key="1">
    <citation type="submission" date="2019-04" db="EMBL/GenBank/DDBJ databases">
        <title>An improved genome assembly and genetic linkage map for asparagus bean, Vigna unguiculata ssp. sesquipedialis.</title>
        <authorList>
            <person name="Xia Q."/>
            <person name="Zhang R."/>
            <person name="Dong Y."/>
        </authorList>
    </citation>
    <scope>NUCLEOTIDE SEQUENCE [LARGE SCALE GENOMIC DNA]</scope>
    <source>
        <tissue evidence="1">Leaf</tissue>
    </source>
</reference>
<evidence type="ECO:0000313" key="1">
    <source>
        <dbReference type="EMBL" id="QCE00105.1"/>
    </source>
</evidence>
<evidence type="ECO:0000313" key="2">
    <source>
        <dbReference type="Proteomes" id="UP000501690"/>
    </source>
</evidence>